<name>A0ABW4MB47_9SPHN</name>
<proteinExistence type="predicted"/>
<reference evidence="2" key="1">
    <citation type="journal article" date="2019" name="Int. J. Syst. Evol. Microbiol.">
        <title>The Global Catalogue of Microorganisms (GCM) 10K type strain sequencing project: providing services to taxonomists for standard genome sequencing and annotation.</title>
        <authorList>
            <consortium name="The Broad Institute Genomics Platform"/>
            <consortium name="The Broad Institute Genome Sequencing Center for Infectious Disease"/>
            <person name="Wu L."/>
            <person name="Ma J."/>
        </authorList>
    </citation>
    <scope>NUCLEOTIDE SEQUENCE [LARGE SCALE GENOMIC DNA]</scope>
    <source>
        <strain evidence="2">CGMCC 1.12449</strain>
    </source>
</reference>
<dbReference type="RefSeq" id="WP_381511952.1">
    <property type="nucleotide sequence ID" value="NZ_JBHUEL010000003.1"/>
</dbReference>
<evidence type="ECO:0008006" key="3">
    <source>
        <dbReference type="Google" id="ProtNLM"/>
    </source>
</evidence>
<accession>A0ABW4MB47</accession>
<dbReference type="Proteomes" id="UP001597215">
    <property type="component" value="Unassembled WGS sequence"/>
</dbReference>
<dbReference type="SUPFAM" id="SSF46785">
    <property type="entry name" value="Winged helix' DNA-binding domain"/>
    <property type="match status" value="1"/>
</dbReference>
<evidence type="ECO:0000313" key="2">
    <source>
        <dbReference type="Proteomes" id="UP001597215"/>
    </source>
</evidence>
<dbReference type="EMBL" id="JBHUEL010000003">
    <property type="protein sequence ID" value="MFD1766187.1"/>
    <property type="molecule type" value="Genomic_DNA"/>
</dbReference>
<protein>
    <recommendedName>
        <fullName evidence="3">MarR family transcriptional regulator</fullName>
    </recommendedName>
</protein>
<dbReference type="Gene3D" id="1.10.10.10">
    <property type="entry name" value="Winged helix-like DNA-binding domain superfamily/Winged helix DNA-binding domain"/>
    <property type="match status" value="1"/>
</dbReference>
<evidence type="ECO:0000313" key="1">
    <source>
        <dbReference type="EMBL" id="MFD1766187.1"/>
    </source>
</evidence>
<dbReference type="InterPro" id="IPR036388">
    <property type="entry name" value="WH-like_DNA-bd_sf"/>
</dbReference>
<keyword evidence="2" id="KW-1185">Reference proteome</keyword>
<comment type="caution">
    <text evidence="1">The sequence shown here is derived from an EMBL/GenBank/DDBJ whole genome shotgun (WGS) entry which is preliminary data.</text>
</comment>
<organism evidence="1 2">
    <name type="scientific">Sphingorhabdus buctiana</name>
    <dbReference type="NCBI Taxonomy" id="1508805"/>
    <lineage>
        <taxon>Bacteria</taxon>
        <taxon>Pseudomonadati</taxon>
        <taxon>Pseudomonadota</taxon>
        <taxon>Alphaproteobacteria</taxon>
        <taxon>Sphingomonadales</taxon>
        <taxon>Sphingomonadaceae</taxon>
        <taxon>Sphingorhabdus</taxon>
    </lineage>
</organism>
<dbReference type="InterPro" id="IPR036390">
    <property type="entry name" value="WH_DNA-bd_sf"/>
</dbReference>
<gene>
    <name evidence="1" type="ORF">ACFSAG_04940</name>
</gene>
<sequence>MSGLSMWTIDMQYPENNQSIFSAAILTPSAARRAALTALAAECGCQIRNPEERADFLLVDFCSKSEEAFGESVEFESYIERDVTEILVWAPLDYVDTAYAMLWQHECHFIVEAGDWPAVPILSGAFRQVTARLVHERARDGEMGALNRISNELADFARTLARIAEQDRDTNNNVQDKPIGFRHASPDSFRPIIQPTGRNTTFEARHVRELIKLRRMRDRLLGADLFADPGWDILLDLFAAQEEGQQVSVSSLCIAAAVPPTTALRWITNMTEAGYLVRRQDPNDARRVYIELSDLMSAKLRDYFETIADRAIMPI</sequence>